<reference evidence="3 4" key="1">
    <citation type="submission" date="2017-04" db="EMBL/GenBank/DDBJ databases">
        <authorList>
            <person name="Afonso C.L."/>
            <person name="Miller P.J."/>
            <person name="Scott M.A."/>
            <person name="Spackman E."/>
            <person name="Goraichik I."/>
            <person name="Dimitrov K.M."/>
            <person name="Suarez D.L."/>
            <person name="Swayne D.E."/>
        </authorList>
    </citation>
    <scope>NUCLEOTIDE SEQUENCE [LARGE SCALE GENOMIC DNA]</scope>
    <source>
        <strain evidence="3 4">USBA 355</strain>
    </source>
</reference>
<sequence length="146" mass="15549">MTDQTNRKAPREGADQTNRQASRDGAEEIARDAAQLLGDTLRARTADFVFAVGEALRAGGDSLAKNDHRLAADCFDSAAHRVESFWDEMEQSAERALEEGAPDGAGRSLRRGLGNNPTLAYGAALAAGFLVGAFLRAGFDDPDELP</sequence>
<proteinExistence type="predicted"/>
<keyword evidence="2" id="KW-1133">Transmembrane helix</keyword>
<gene>
    <name evidence="3" type="ORF">SAMN05428998_13939</name>
</gene>
<feature type="compositionally biased region" description="Basic and acidic residues" evidence="1">
    <location>
        <begin position="1"/>
        <end position="14"/>
    </location>
</feature>
<dbReference type="AlphaFoldDB" id="A0A1Y6CNH9"/>
<dbReference type="EMBL" id="FWZX01000039">
    <property type="protein sequence ID" value="SMF79029.1"/>
    <property type="molecule type" value="Genomic_DNA"/>
</dbReference>
<evidence type="ECO:0000256" key="1">
    <source>
        <dbReference type="SAM" id="MobiDB-lite"/>
    </source>
</evidence>
<dbReference type="STRING" id="560819.SAMN05428998_13939"/>
<feature type="transmembrane region" description="Helical" evidence="2">
    <location>
        <begin position="119"/>
        <end position="139"/>
    </location>
</feature>
<keyword evidence="2" id="KW-0472">Membrane</keyword>
<feature type="region of interest" description="Disordered" evidence="1">
    <location>
        <begin position="1"/>
        <end position="27"/>
    </location>
</feature>
<dbReference type="RefSeq" id="WP_085126287.1">
    <property type="nucleotide sequence ID" value="NZ_FWZX01000039.1"/>
</dbReference>
<keyword evidence="2" id="KW-0812">Transmembrane</keyword>
<organism evidence="3 4">
    <name type="scientific">Tistlia consotensis USBA 355</name>
    <dbReference type="NCBI Taxonomy" id="560819"/>
    <lineage>
        <taxon>Bacteria</taxon>
        <taxon>Pseudomonadati</taxon>
        <taxon>Pseudomonadota</taxon>
        <taxon>Alphaproteobacteria</taxon>
        <taxon>Rhodospirillales</taxon>
        <taxon>Rhodovibrionaceae</taxon>
        <taxon>Tistlia</taxon>
    </lineage>
</organism>
<keyword evidence="4" id="KW-1185">Reference proteome</keyword>
<evidence type="ECO:0000313" key="3">
    <source>
        <dbReference type="EMBL" id="SMF79029.1"/>
    </source>
</evidence>
<dbReference type="Proteomes" id="UP000192917">
    <property type="component" value="Unassembled WGS sequence"/>
</dbReference>
<protein>
    <submittedName>
        <fullName evidence="3">Uncharacterized protein</fullName>
    </submittedName>
</protein>
<evidence type="ECO:0000256" key="2">
    <source>
        <dbReference type="SAM" id="Phobius"/>
    </source>
</evidence>
<name>A0A1Y6CNH9_9PROT</name>
<accession>A0A1Y6CNH9</accession>
<evidence type="ECO:0000313" key="4">
    <source>
        <dbReference type="Proteomes" id="UP000192917"/>
    </source>
</evidence>